<dbReference type="Gene3D" id="3.40.50.1000">
    <property type="entry name" value="HAD superfamily/HAD-like"/>
    <property type="match status" value="1"/>
</dbReference>
<dbReference type="InterPro" id="IPR051540">
    <property type="entry name" value="S-2-haloacid_dehalogenase"/>
</dbReference>
<gene>
    <name evidence="2" type="ORF">GMBLW1_39490</name>
</gene>
<keyword evidence="1 2" id="KW-0378">Hydrolase</keyword>
<dbReference type="AlphaFoldDB" id="A0A6C2YUW7"/>
<sequence>MAIHAICFDAFGTICHLRKPRHPYRQLLDSLSVSQRAEYAPRVMTELMSLRSLAELSGADVAIDELEAELARELQSGEMDSEWPEVVARLSALQLPIWVISNLALPYAEWLAPTLAGAVAGWSFSVEVGAVKPDARIFEHASMGLGLPFSKIAMVGDSWKSDVLGASGVGMSAIWLSRGRNGQRPNEIGSLLAVVERLERGDTTDWAVPRS</sequence>
<dbReference type="EMBL" id="LR593887">
    <property type="protein sequence ID" value="VTS07844.1"/>
    <property type="molecule type" value="Genomic_DNA"/>
</dbReference>
<organism evidence="2">
    <name type="scientific">Tuwongella immobilis</name>
    <dbReference type="NCBI Taxonomy" id="692036"/>
    <lineage>
        <taxon>Bacteria</taxon>
        <taxon>Pseudomonadati</taxon>
        <taxon>Planctomycetota</taxon>
        <taxon>Planctomycetia</taxon>
        <taxon>Gemmatales</taxon>
        <taxon>Gemmataceae</taxon>
        <taxon>Tuwongella</taxon>
    </lineage>
</organism>
<evidence type="ECO:0000256" key="1">
    <source>
        <dbReference type="ARBA" id="ARBA00022801"/>
    </source>
</evidence>
<dbReference type="InParanoid" id="A0A6C2YUW7"/>
<reference evidence="2" key="1">
    <citation type="submission" date="2019-04" db="EMBL/GenBank/DDBJ databases">
        <authorList>
            <consortium name="Science for Life Laboratories"/>
        </authorList>
    </citation>
    <scope>NUCLEOTIDE SEQUENCE</scope>
    <source>
        <strain evidence="2">MBLW1</strain>
    </source>
</reference>
<keyword evidence="3" id="KW-1185">Reference proteome</keyword>
<dbReference type="InterPro" id="IPR023214">
    <property type="entry name" value="HAD_sf"/>
</dbReference>
<dbReference type="EMBL" id="LR586016">
    <property type="protein sequence ID" value="VIP05244.1"/>
    <property type="molecule type" value="Genomic_DNA"/>
</dbReference>
<dbReference type="InterPro" id="IPR036412">
    <property type="entry name" value="HAD-like_sf"/>
</dbReference>
<evidence type="ECO:0008006" key="4">
    <source>
        <dbReference type="Google" id="ProtNLM"/>
    </source>
</evidence>
<dbReference type="GO" id="GO:0016787">
    <property type="term" value="F:hydrolase activity"/>
    <property type="evidence" value="ECO:0007669"/>
    <property type="project" value="UniProtKB-KW"/>
</dbReference>
<evidence type="ECO:0000313" key="2">
    <source>
        <dbReference type="EMBL" id="VIP05244.1"/>
    </source>
</evidence>
<dbReference type="RefSeq" id="WP_162660320.1">
    <property type="nucleotide sequence ID" value="NZ_LR593887.1"/>
</dbReference>
<dbReference type="SUPFAM" id="SSF56784">
    <property type="entry name" value="HAD-like"/>
    <property type="match status" value="1"/>
</dbReference>
<dbReference type="PANTHER" id="PTHR43316:SF3">
    <property type="entry name" value="HALOACID DEHALOGENASE, TYPE II (AFU_ORTHOLOGUE AFUA_2G07750)-RELATED"/>
    <property type="match status" value="1"/>
</dbReference>
<dbReference type="KEGG" id="tim:GMBLW1_39490"/>
<name>A0A6C2YUW7_9BACT</name>
<protein>
    <recommendedName>
        <fullName evidence="4">HAD family hydrolase</fullName>
    </recommendedName>
</protein>
<evidence type="ECO:0000313" key="3">
    <source>
        <dbReference type="Proteomes" id="UP000464378"/>
    </source>
</evidence>
<dbReference type="SFLD" id="SFLDS00003">
    <property type="entry name" value="Haloacid_Dehalogenase"/>
    <property type="match status" value="1"/>
</dbReference>
<accession>A0A6C2YUW7</accession>
<dbReference type="Pfam" id="PF00702">
    <property type="entry name" value="Hydrolase"/>
    <property type="match status" value="1"/>
</dbReference>
<proteinExistence type="predicted"/>
<dbReference type="PANTHER" id="PTHR43316">
    <property type="entry name" value="HYDROLASE, HALOACID DELAHOGENASE-RELATED"/>
    <property type="match status" value="1"/>
</dbReference>
<dbReference type="SFLD" id="SFLDG01129">
    <property type="entry name" value="C1.5:_HAD__Beta-PGM__Phosphata"/>
    <property type="match status" value="1"/>
</dbReference>
<dbReference type="Proteomes" id="UP000464378">
    <property type="component" value="Chromosome"/>
</dbReference>